<dbReference type="AlphaFoldDB" id="A0A7G3G9Q9"/>
<name>A0A7G3G9Q9_9NEIS</name>
<keyword evidence="1" id="KW-1133">Transmembrane helix</keyword>
<dbReference type="EMBL" id="CP025781">
    <property type="protein sequence ID" value="QBC44087.1"/>
    <property type="molecule type" value="Genomic_DNA"/>
</dbReference>
<reference evidence="2 3" key="1">
    <citation type="submission" date="2018-01" db="EMBL/GenBank/DDBJ databases">
        <title>Genome sequence of Iodobacter sp. strain PCH194 isolated from Indian Trans-Himalaya.</title>
        <authorList>
            <person name="Kumar V."/>
            <person name="Thakur V."/>
            <person name="Kumar S."/>
            <person name="Singh D."/>
        </authorList>
    </citation>
    <scope>NUCLEOTIDE SEQUENCE [LARGE SCALE GENOMIC DNA]</scope>
    <source>
        <strain evidence="2 3">PCH194</strain>
    </source>
</reference>
<feature type="transmembrane region" description="Helical" evidence="1">
    <location>
        <begin position="37"/>
        <end position="55"/>
    </location>
</feature>
<evidence type="ECO:0000313" key="3">
    <source>
        <dbReference type="Proteomes" id="UP000515917"/>
    </source>
</evidence>
<dbReference type="KEGG" id="ifl:C1H71_11480"/>
<dbReference type="Proteomes" id="UP000515917">
    <property type="component" value="Chromosome"/>
</dbReference>
<keyword evidence="1" id="KW-0472">Membrane</keyword>
<accession>A0A7G3G9Q9</accession>
<organism evidence="2 3">
    <name type="scientific">Iodobacter fluviatilis</name>
    <dbReference type="NCBI Taxonomy" id="537"/>
    <lineage>
        <taxon>Bacteria</taxon>
        <taxon>Pseudomonadati</taxon>
        <taxon>Pseudomonadota</taxon>
        <taxon>Betaproteobacteria</taxon>
        <taxon>Neisseriales</taxon>
        <taxon>Chitinibacteraceae</taxon>
        <taxon>Iodobacter</taxon>
    </lineage>
</organism>
<proteinExistence type="predicted"/>
<evidence type="ECO:0000313" key="2">
    <source>
        <dbReference type="EMBL" id="QBC44087.1"/>
    </source>
</evidence>
<evidence type="ECO:0000256" key="1">
    <source>
        <dbReference type="SAM" id="Phobius"/>
    </source>
</evidence>
<gene>
    <name evidence="2" type="ORF">C1H71_11480</name>
</gene>
<sequence length="71" mass="8225">MIGHIINKFCYMCGKYVAKLIDVVKRAEFSYTITVKTLHFIWGISLGYASFFIYIKNSLSDLVITMPYSIF</sequence>
<protein>
    <submittedName>
        <fullName evidence="2">Uncharacterized protein</fullName>
    </submittedName>
</protein>
<keyword evidence="1" id="KW-0812">Transmembrane</keyword>
<keyword evidence="3" id="KW-1185">Reference proteome</keyword>